<keyword evidence="7" id="KW-0406">Ion transport</keyword>
<feature type="transmembrane region" description="Helical" evidence="7">
    <location>
        <begin position="381"/>
        <end position="407"/>
    </location>
</feature>
<keyword evidence="7" id="KW-0050">Antiport</keyword>
<evidence type="ECO:0000256" key="2">
    <source>
        <dbReference type="ARBA" id="ARBA00022475"/>
    </source>
</evidence>
<evidence type="ECO:0000256" key="1">
    <source>
        <dbReference type="ARBA" id="ARBA00004429"/>
    </source>
</evidence>
<dbReference type="GO" id="GO:0015385">
    <property type="term" value="F:sodium:proton antiporter activity"/>
    <property type="evidence" value="ECO:0007669"/>
    <property type="project" value="UniProtKB-UniRule"/>
</dbReference>
<comment type="catalytic activity">
    <reaction evidence="7">
        <text>Na(+)(in) + 2 H(+)(out) = Na(+)(out) + 2 H(+)(in)</text>
        <dbReference type="Rhea" id="RHEA:29251"/>
        <dbReference type="ChEBI" id="CHEBI:15378"/>
        <dbReference type="ChEBI" id="CHEBI:29101"/>
    </reaction>
</comment>
<dbReference type="NCBIfam" id="TIGR00773">
    <property type="entry name" value="NhaA"/>
    <property type="match status" value="1"/>
</dbReference>
<keyword evidence="4 7" id="KW-0812">Transmembrane</keyword>
<keyword evidence="6 7" id="KW-0472">Membrane</keyword>
<evidence type="ECO:0000256" key="5">
    <source>
        <dbReference type="ARBA" id="ARBA00022989"/>
    </source>
</evidence>
<name>A0A6S6TXF5_9BACT</name>
<feature type="transmembrane region" description="Helical" evidence="7">
    <location>
        <begin position="21"/>
        <end position="43"/>
    </location>
</feature>
<accession>A0A6S6TXF5</accession>
<dbReference type="PANTHER" id="PTHR30341:SF0">
    <property type="entry name" value="NA(+)_H(+) ANTIPORTER NHAA"/>
    <property type="match status" value="1"/>
</dbReference>
<dbReference type="EMBL" id="CACVAZ010000157">
    <property type="protein sequence ID" value="CAA6822827.1"/>
    <property type="molecule type" value="Genomic_DNA"/>
</dbReference>
<feature type="transmembrane region" description="Helical" evidence="7">
    <location>
        <begin position="419"/>
        <end position="436"/>
    </location>
</feature>
<dbReference type="PANTHER" id="PTHR30341">
    <property type="entry name" value="SODIUM ION/PROTON ANTIPORTER NHAA-RELATED"/>
    <property type="match status" value="1"/>
</dbReference>
<comment type="function">
    <text evidence="7">Na(+)/H(+) antiporter that extrudes sodium in exchange for external protons.</text>
</comment>
<dbReference type="Gene3D" id="1.20.1530.10">
    <property type="entry name" value="Na+/H+ antiporter like domain"/>
    <property type="match status" value="1"/>
</dbReference>
<dbReference type="InterPro" id="IPR023171">
    <property type="entry name" value="Na/H_antiporter_dom_sf"/>
</dbReference>
<dbReference type="HAMAP" id="MF_01844">
    <property type="entry name" value="NhaA"/>
    <property type="match status" value="1"/>
</dbReference>
<evidence type="ECO:0000256" key="3">
    <source>
        <dbReference type="ARBA" id="ARBA00022519"/>
    </source>
</evidence>
<evidence type="ECO:0000313" key="8">
    <source>
        <dbReference type="EMBL" id="CAA6822827.1"/>
    </source>
</evidence>
<proteinExistence type="inferred from homology"/>
<dbReference type="GO" id="GO:0005886">
    <property type="term" value="C:plasma membrane"/>
    <property type="evidence" value="ECO:0007669"/>
    <property type="project" value="UniProtKB-SubCell"/>
</dbReference>
<feature type="transmembrane region" description="Helical" evidence="7">
    <location>
        <begin position="311"/>
        <end position="332"/>
    </location>
</feature>
<keyword evidence="2 7" id="KW-1003">Cell membrane</keyword>
<feature type="transmembrane region" description="Helical" evidence="7">
    <location>
        <begin position="193"/>
        <end position="213"/>
    </location>
</feature>
<keyword evidence="5 7" id="KW-1133">Transmembrane helix</keyword>
<dbReference type="AlphaFoldDB" id="A0A6S6TXF5"/>
<feature type="transmembrane region" description="Helical" evidence="7">
    <location>
        <begin position="225"/>
        <end position="249"/>
    </location>
</feature>
<sequence>MNLYAPWEKAFKKVATPFEHFIHAQTTTGIILMVMTILALILANSPLADEYANFFHTELTFNLGSWELSHTIHHWINDGLMAIFFFIIGLEIKREILIGELSNIKVALLPILAAVGGMLFPALIYLSINAGTEGTNGWGIPMATDIAFAISALVLLGKRIPTALVTFLVALAIVDDLGAVLVIALFYTEQIHTFPLILAGGSFLILIAFNRFGIHMILPYFIIGLLMWFFMIESGVHATIAGVIAAMAIPSKPKKTPVGFTQETKNLLDEYDSYPVCTDHMVHDRQKRILFNIRNGIDAIGTPSARLEHDLHLPVALIVIPLFALANAGILIDFTSMSTTIMEPISIGIITGLIFGKVLGIFGVAWLAIKFKIANLPQGTSMSQIFGVAFLGGIGFTMSIFVADLAFMNNAELIFQAKVGILVASLLAGFFGYAWLRFVAKSK</sequence>
<comment type="subcellular location">
    <subcellularLocation>
        <location evidence="1">Cell inner membrane</location>
        <topology evidence="1">Multi-pass membrane protein</topology>
    </subcellularLocation>
    <subcellularLocation>
        <location evidence="7">Cell membrane</location>
        <topology evidence="7">Multi-pass membrane protein</topology>
    </subcellularLocation>
</comment>
<keyword evidence="7" id="KW-0739">Sodium transport</keyword>
<evidence type="ECO:0000256" key="4">
    <source>
        <dbReference type="ARBA" id="ARBA00022692"/>
    </source>
</evidence>
<feature type="transmembrane region" description="Helical" evidence="7">
    <location>
        <begin position="163"/>
        <end position="187"/>
    </location>
</feature>
<feature type="transmembrane region" description="Helical" evidence="7">
    <location>
        <begin position="344"/>
        <end position="369"/>
    </location>
</feature>
<reference evidence="8" key="1">
    <citation type="submission" date="2020-01" db="EMBL/GenBank/DDBJ databases">
        <authorList>
            <person name="Meier V. D."/>
            <person name="Meier V D."/>
        </authorList>
    </citation>
    <scope>NUCLEOTIDE SEQUENCE</scope>
    <source>
        <strain evidence="8">HLG_WM_MAG_02</strain>
    </source>
</reference>
<evidence type="ECO:0000256" key="7">
    <source>
        <dbReference type="HAMAP-Rule" id="MF_01844"/>
    </source>
</evidence>
<feature type="transmembrane region" description="Helical" evidence="7">
    <location>
        <begin position="138"/>
        <end position="156"/>
    </location>
</feature>
<comment type="similarity">
    <text evidence="7">Belongs to the NhaA Na(+)/H(+) (TC 2.A.33) antiporter family.</text>
</comment>
<dbReference type="InterPro" id="IPR004670">
    <property type="entry name" value="NhaA"/>
</dbReference>
<dbReference type="GO" id="GO:0006885">
    <property type="term" value="P:regulation of pH"/>
    <property type="evidence" value="ECO:0007669"/>
    <property type="project" value="UniProtKB-UniRule"/>
</dbReference>
<feature type="transmembrane region" description="Helical" evidence="7">
    <location>
        <begin position="104"/>
        <end position="126"/>
    </location>
</feature>
<dbReference type="Pfam" id="PF06965">
    <property type="entry name" value="Na_H_antiport_1"/>
    <property type="match status" value="1"/>
</dbReference>
<keyword evidence="7" id="KW-0813">Transport</keyword>
<gene>
    <name evidence="7" type="primary">nhaA</name>
    <name evidence="8" type="ORF">HELGO_WM52803</name>
</gene>
<evidence type="ECO:0000256" key="6">
    <source>
        <dbReference type="ARBA" id="ARBA00023136"/>
    </source>
</evidence>
<organism evidence="8">
    <name type="scientific">uncultured Sulfurovum sp</name>
    <dbReference type="NCBI Taxonomy" id="269237"/>
    <lineage>
        <taxon>Bacteria</taxon>
        <taxon>Pseudomonadati</taxon>
        <taxon>Campylobacterota</taxon>
        <taxon>Epsilonproteobacteria</taxon>
        <taxon>Campylobacterales</taxon>
        <taxon>Sulfurovaceae</taxon>
        <taxon>Sulfurovum</taxon>
        <taxon>environmental samples</taxon>
    </lineage>
</organism>
<feature type="transmembrane region" description="Helical" evidence="7">
    <location>
        <begin position="72"/>
        <end position="92"/>
    </location>
</feature>
<protein>
    <recommendedName>
        <fullName evidence="7">Na(+)/H(+) antiporter NhaA</fullName>
    </recommendedName>
    <alternativeName>
        <fullName evidence="7">Sodium/proton antiporter NhaA</fullName>
    </alternativeName>
</protein>
<keyword evidence="3" id="KW-0997">Cell inner membrane</keyword>
<keyword evidence="7" id="KW-0915">Sodium</keyword>